<dbReference type="InterPro" id="IPR036663">
    <property type="entry name" value="Fumarylacetoacetase_C_sf"/>
</dbReference>
<evidence type="ECO:0000313" key="5">
    <source>
        <dbReference type="Proteomes" id="UP000662703"/>
    </source>
</evidence>
<dbReference type="SUPFAM" id="SSF56529">
    <property type="entry name" value="FAH"/>
    <property type="match status" value="1"/>
</dbReference>
<reference evidence="4 5" key="1">
    <citation type="submission" date="2012-09" db="EMBL/GenBank/DDBJ databases">
        <title>Genome Sequence of alkane-degrading Bacterium Alcanivorax sp. 521-1.</title>
        <authorList>
            <person name="Lai Q."/>
            <person name="Shao Z."/>
        </authorList>
    </citation>
    <scope>NUCLEOTIDE SEQUENCE [LARGE SCALE GENOMIC DNA]</scope>
    <source>
        <strain evidence="4 5">521-1</strain>
    </source>
</reference>
<keyword evidence="4" id="KW-0413">Isomerase</keyword>
<proteinExistence type="predicted"/>
<comment type="caution">
    <text evidence="4">The sequence shown here is derived from an EMBL/GenBank/DDBJ whole genome shotgun (WGS) entry which is preliminary data.</text>
</comment>
<feature type="domain" description="Fumarylacetoacetase-like C-terminal" evidence="3">
    <location>
        <begin position="44"/>
        <end position="247"/>
    </location>
</feature>
<dbReference type="EMBL" id="ARXX01000022">
    <property type="protein sequence ID" value="MBF5056409.1"/>
    <property type="molecule type" value="Genomic_DNA"/>
</dbReference>
<keyword evidence="5" id="KW-1185">Reference proteome</keyword>
<dbReference type="Gene3D" id="3.90.850.10">
    <property type="entry name" value="Fumarylacetoacetase-like, C-terminal domain"/>
    <property type="match status" value="1"/>
</dbReference>
<name>A0ABS0AR53_9GAMM</name>
<keyword evidence="1" id="KW-0479">Metal-binding</keyword>
<sequence>MRHALVEINGEPTAVTVDGDRLRRANGGPLAEDQARWLPPVSGTVFGIALNDRALLESHLDSFNQPPYEKPPTKPVLFIKTPNTRNGHRRPVARPAGERLQPGPSLGVVIGKTASRVSEADALAHVAGYTVINEFSLPEDSYYRPAVKAKCRDGFCPVGPWVTDAADVGDPSGLGVRLTVNGELRQEGNTGDFVRPVARLIAELSEFMTLHEGDVLIAGVPAGRVDVEPGDEVAVEIDKVGTLVSLVTEEDATREGDRS</sequence>
<dbReference type="InterPro" id="IPR012686">
    <property type="entry name" value="HPA_isomer/decarb_N"/>
</dbReference>
<gene>
    <name evidence="4" type="ORF">Y5W_01703</name>
</gene>
<dbReference type="NCBIfam" id="TIGR02305">
    <property type="entry name" value="HpaG-N-term"/>
    <property type="match status" value="1"/>
</dbReference>
<feature type="region of interest" description="Disordered" evidence="2">
    <location>
        <begin position="82"/>
        <end position="104"/>
    </location>
</feature>
<dbReference type="InterPro" id="IPR011234">
    <property type="entry name" value="Fumarylacetoacetase-like_C"/>
</dbReference>
<protein>
    <submittedName>
        <fullName evidence="4">2-hydroxyhepta-2,4-diene-1,7-dioate isomerase</fullName>
    </submittedName>
</protein>
<evidence type="ECO:0000313" key="4">
    <source>
        <dbReference type="EMBL" id="MBF5056409.1"/>
    </source>
</evidence>
<dbReference type="Proteomes" id="UP000662703">
    <property type="component" value="Unassembled WGS sequence"/>
</dbReference>
<organism evidence="4 5">
    <name type="scientific">Alloalcanivorax profundimaris</name>
    <dbReference type="NCBI Taxonomy" id="2735259"/>
    <lineage>
        <taxon>Bacteria</taxon>
        <taxon>Pseudomonadati</taxon>
        <taxon>Pseudomonadota</taxon>
        <taxon>Gammaproteobacteria</taxon>
        <taxon>Oceanospirillales</taxon>
        <taxon>Alcanivoracaceae</taxon>
        <taxon>Alloalcanivorax</taxon>
    </lineage>
</organism>
<evidence type="ECO:0000256" key="1">
    <source>
        <dbReference type="ARBA" id="ARBA00022723"/>
    </source>
</evidence>
<evidence type="ECO:0000256" key="2">
    <source>
        <dbReference type="SAM" id="MobiDB-lite"/>
    </source>
</evidence>
<dbReference type="PANTHER" id="PTHR11820">
    <property type="entry name" value="ACYLPYRUVASE"/>
    <property type="match status" value="1"/>
</dbReference>
<dbReference type="PANTHER" id="PTHR11820:SF114">
    <property type="entry name" value="4-HYDROXYPHENYLACETATE CATABOLISM PROTEIN"/>
    <property type="match status" value="1"/>
</dbReference>
<accession>A0ABS0AR53</accession>
<dbReference type="RefSeq" id="WP_194864910.1">
    <property type="nucleotide sequence ID" value="NZ_ARXX01000022.1"/>
</dbReference>
<dbReference type="GO" id="GO:0016853">
    <property type="term" value="F:isomerase activity"/>
    <property type="evidence" value="ECO:0007669"/>
    <property type="project" value="UniProtKB-KW"/>
</dbReference>
<dbReference type="Pfam" id="PF01557">
    <property type="entry name" value="FAA_hydrolase"/>
    <property type="match status" value="1"/>
</dbReference>
<evidence type="ECO:0000259" key="3">
    <source>
        <dbReference type="Pfam" id="PF01557"/>
    </source>
</evidence>